<feature type="transmembrane region" description="Helical" evidence="4">
    <location>
        <begin position="166"/>
        <end position="185"/>
    </location>
</feature>
<gene>
    <name evidence="5" type="ORF">EDC49_2050</name>
</gene>
<feature type="transmembrane region" description="Helical" evidence="4">
    <location>
        <begin position="76"/>
        <end position="93"/>
    </location>
</feature>
<feature type="transmembrane region" description="Helical" evidence="4">
    <location>
        <begin position="334"/>
        <end position="352"/>
    </location>
</feature>
<evidence type="ECO:0000256" key="1">
    <source>
        <dbReference type="ARBA" id="ARBA00022692"/>
    </source>
</evidence>
<dbReference type="InterPro" id="IPR036259">
    <property type="entry name" value="MFS_trans_sf"/>
</dbReference>
<dbReference type="Proteomes" id="UP000276901">
    <property type="component" value="Unassembled WGS sequence"/>
</dbReference>
<feature type="transmembrane region" description="Helical" evidence="4">
    <location>
        <begin position="214"/>
        <end position="233"/>
    </location>
</feature>
<feature type="transmembrane region" description="Helical" evidence="4">
    <location>
        <begin position="138"/>
        <end position="160"/>
    </location>
</feature>
<comment type="caution">
    <text evidence="5">The sequence shown here is derived from an EMBL/GenBank/DDBJ whole genome shotgun (WGS) entry which is preliminary data.</text>
</comment>
<dbReference type="Gene3D" id="1.20.1250.20">
    <property type="entry name" value="MFS general substrate transporter like domains"/>
    <property type="match status" value="1"/>
</dbReference>
<feature type="transmembrane region" description="Helical" evidence="4">
    <location>
        <begin position="245"/>
        <end position="265"/>
    </location>
</feature>
<keyword evidence="3 4" id="KW-0472">Membrane</keyword>
<sequence>MKNYLKIFMPIQIQRYLYTILFSAIGYGAYAAVNVLYFLDKGLNFQSISILFILLNLLILICEIPTGFLADKIKPINAVVIGLLIIIASRILLLADFSYGLECSMIFYGIGLSLISGAANAVLVGLKSSFKDSTEKLFSLSVIYRSAGAILGGMGAYYLFKQNSQYPWIYSALAYTISATILFYYRKDYLFESKEKLQVHSILPLITKLSRQSFFWASVFYASSSLAPFLLWQHLFKQFPYGLEYGYLMLQIAILSAGKIVRIVTFTEKQRVRVMLVNITAMILMPLFTSSMWILLLLLVTHVFCVGLLSIFFSANFHDNIKQETRATSESIMSAFDSLFSLPMLYLIGYFMDQKLSLLAFGISCLSGAVALVFFLRSRKKLNPQAVSSQ</sequence>
<protein>
    <submittedName>
        <fullName evidence="5">MFS transporter</fullName>
    </submittedName>
</protein>
<dbReference type="RefSeq" id="WP_148087024.1">
    <property type="nucleotide sequence ID" value="NZ_CP015029.1"/>
</dbReference>
<feature type="transmembrane region" description="Helical" evidence="4">
    <location>
        <begin position="358"/>
        <end position="376"/>
    </location>
</feature>
<dbReference type="SUPFAM" id="SSF103473">
    <property type="entry name" value="MFS general substrate transporter"/>
    <property type="match status" value="1"/>
</dbReference>
<dbReference type="EMBL" id="RKQT01000010">
    <property type="protein sequence ID" value="RPE90367.1"/>
    <property type="molecule type" value="Genomic_DNA"/>
</dbReference>
<feature type="transmembrane region" description="Helical" evidence="4">
    <location>
        <begin position="294"/>
        <end position="313"/>
    </location>
</feature>
<keyword evidence="6" id="KW-1185">Reference proteome</keyword>
<accession>A0ABX9XR38</accession>
<dbReference type="InterPro" id="IPR053160">
    <property type="entry name" value="MFS_DHA3_Transporter"/>
</dbReference>
<keyword evidence="1 4" id="KW-0812">Transmembrane</keyword>
<dbReference type="InterPro" id="IPR011701">
    <property type="entry name" value="MFS"/>
</dbReference>
<feature type="transmembrane region" description="Helical" evidence="4">
    <location>
        <begin position="272"/>
        <end position="288"/>
    </location>
</feature>
<evidence type="ECO:0000313" key="5">
    <source>
        <dbReference type="EMBL" id="RPE90367.1"/>
    </source>
</evidence>
<evidence type="ECO:0000256" key="3">
    <source>
        <dbReference type="ARBA" id="ARBA00023136"/>
    </source>
</evidence>
<organism evidence="5 6">
    <name type="scientific">Frederiksenia canicola</name>
    <dbReference type="NCBI Taxonomy" id="123824"/>
    <lineage>
        <taxon>Bacteria</taxon>
        <taxon>Pseudomonadati</taxon>
        <taxon>Pseudomonadota</taxon>
        <taxon>Gammaproteobacteria</taxon>
        <taxon>Pasteurellales</taxon>
        <taxon>Pasteurellaceae</taxon>
        <taxon>Frederiksenia</taxon>
    </lineage>
</organism>
<feature type="transmembrane region" description="Helical" evidence="4">
    <location>
        <begin position="105"/>
        <end position="126"/>
    </location>
</feature>
<feature type="transmembrane region" description="Helical" evidence="4">
    <location>
        <begin position="45"/>
        <end position="64"/>
    </location>
</feature>
<evidence type="ECO:0000256" key="4">
    <source>
        <dbReference type="SAM" id="Phobius"/>
    </source>
</evidence>
<evidence type="ECO:0000313" key="6">
    <source>
        <dbReference type="Proteomes" id="UP000276901"/>
    </source>
</evidence>
<name>A0ABX9XR38_9PAST</name>
<proteinExistence type="predicted"/>
<evidence type="ECO:0000256" key="2">
    <source>
        <dbReference type="ARBA" id="ARBA00022989"/>
    </source>
</evidence>
<dbReference type="PANTHER" id="PTHR23530">
    <property type="entry name" value="TRANSPORT PROTEIN-RELATED"/>
    <property type="match status" value="1"/>
</dbReference>
<feature type="transmembrane region" description="Helical" evidence="4">
    <location>
        <begin position="16"/>
        <end position="39"/>
    </location>
</feature>
<dbReference type="PANTHER" id="PTHR23530:SF1">
    <property type="entry name" value="PERMEASE, MAJOR FACILITATOR SUPERFAMILY-RELATED"/>
    <property type="match status" value="1"/>
</dbReference>
<keyword evidence="2 4" id="KW-1133">Transmembrane helix</keyword>
<reference evidence="5 6" key="1">
    <citation type="submission" date="2018-11" db="EMBL/GenBank/DDBJ databases">
        <title>Genomic Encyclopedia of Type Strains, Phase IV (KMG-IV): sequencing the most valuable type-strain genomes for metagenomic binning, comparative biology and taxonomic classification.</title>
        <authorList>
            <person name="Goeker M."/>
        </authorList>
    </citation>
    <scope>NUCLEOTIDE SEQUENCE [LARGE SCALE GENOMIC DNA]</scope>
    <source>
        <strain evidence="5 6">DSM 25797</strain>
    </source>
</reference>
<dbReference type="Pfam" id="PF07690">
    <property type="entry name" value="MFS_1"/>
    <property type="match status" value="1"/>
</dbReference>